<proteinExistence type="predicted"/>
<organism evidence="1 2">
    <name type="scientific">Coniosporium uncinatum</name>
    <dbReference type="NCBI Taxonomy" id="93489"/>
    <lineage>
        <taxon>Eukaryota</taxon>
        <taxon>Fungi</taxon>
        <taxon>Dikarya</taxon>
        <taxon>Ascomycota</taxon>
        <taxon>Pezizomycotina</taxon>
        <taxon>Dothideomycetes</taxon>
        <taxon>Dothideomycetes incertae sedis</taxon>
        <taxon>Coniosporium</taxon>
    </lineage>
</organism>
<protein>
    <submittedName>
        <fullName evidence="1">Uncharacterized protein</fullName>
    </submittedName>
</protein>
<reference evidence="1" key="1">
    <citation type="submission" date="2024-09" db="EMBL/GenBank/DDBJ databases">
        <title>Black Yeasts Isolated from many extreme environments.</title>
        <authorList>
            <person name="Coleine C."/>
            <person name="Stajich J.E."/>
            <person name="Selbmann L."/>
        </authorList>
    </citation>
    <scope>NUCLEOTIDE SEQUENCE</scope>
    <source>
        <strain evidence="1">CCFEE 5737</strain>
    </source>
</reference>
<dbReference type="Proteomes" id="UP001186974">
    <property type="component" value="Unassembled WGS sequence"/>
</dbReference>
<comment type="caution">
    <text evidence="1">The sequence shown here is derived from an EMBL/GenBank/DDBJ whole genome shotgun (WGS) entry which is preliminary data.</text>
</comment>
<evidence type="ECO:0000313" key="2">
    <source>
        <dbReference type="Proteomes" id="UP001186974"/>
    </source>
</evidence>
<sequence>MNLPNLFNKTAKKKDSSQEKPPKLSTRKHSHDSAASAPSSPEKRAPSPEKKSASPEKKSHSSRINSRERSERRPSTHSTKSFSKKKSHEEYTHPLNLPPDEYKRLSALSNTSAMSSPSEAPTPMDVDRETTASPTPQSPQENGTPKAPGAFPNINGVNGHKNEEDTAGPPPPPHKTPTNTPPTVDAEACKAAGNKFFKAGNYNKAIEEYSKAIDADPLSATYLSNRAAAYISANRFAEALEDAKNADDLEPNSPKILNRLARIYTSLGRPKEALDAYSRCNPPASAKDMAP</sequence>
<accession>A0ACC3DEK2</accession>
<keyword evidence="2" id="KW-1185">Reference proteome</keyword>
<dbReference type="EMBL" id="JAWDJW010006001">
    <property type="protein sequence ID" value="KAK3066121.1"/>
    <property type="molecule type" value="Genomic_DNA"/>
</dbReference>
<feature type="non-terminal residue" evidence="1">
    <location>
        <position position="291"/>
    </location>
</feature>
<evidence type="ECO:0000313" key="1">
    <source>
        <dbReference type="EMBL" id="KAK3066121.1"/>
    </source>
</evidence>
<name>A0ACC3DEK2_9PEZI</name>
<gene>
    <name evidence="1" type="ORF">LTS18_002009</name>
</gene>